<sequence length="572" mass="63711">MFPAKPSAARKRSKQSIIDVPRTTCRSSHPTAGSFIRPTAQWDQTQTFLDALKEKYAPAQDATLAKGGEVARPIFISGKQAEEVGFEKIARQQAQLQQLRIAILDSLRIRNCFKAPQTQEGLAETVPEVAELDLGRNLFETLDEIAGITSQLPQLRSLSLDGNRIQSVSNIDSQDLRPAFNGIRTLSLNDMLLLPHELRTIVAQFPNLSELSASGNDLGEDLAVEVPETLATVTLEGNNFMSLNDVFCLGCQQGNARNIHTLVLKNNNIREVIRHTNNGLSNALYTWDASGDLICNNKPFAFHPALTTLDLSHNSISDWSLLNALPHLFPGLKHLRISHNPLYSSLKAANRTPLTPADGYMLTIARLPKLQTLNYSTITEKERLNAETYYLSQIAEEVSLAPPEMEGEIKKRHPRWHALCEEYGEPVIVRKMGKGIDPNSLAARLIRCQFYCATPCATDVSEKEFFMELPKSLSIYAVLGIVGKRLGLLPLKLRLFWETGEKDPVKTAGGKVQGVQEWDSDEEETTEDKRVQWVEREVELVAGTRPLGTVVEKAEARLRVEWTVDAVYKAPL</sequence>
<protein>
    <submittedName>
        <fullName evidence="1">Uncharacterized protein</fullName>
    </submittedName>
</protein>
<proteinExistence type="predicted"/>
<accession>A0ACC3S540</accession>
<evidence type="ECO:0000313" key="1">
    <source>
        <dbReference type="EMBL" id="KAK8196479.1"/>
    </source>
</evidence>
<dbReference type="EMBL" id="JAMKPW020000041">
    <property type="protein sequence ID" value="KAK8196479.1"/>
    <property type="molecule type" value="Genomic_DNA"/>
</dbReference>
<organism evidence="1 2">
    <name type="scientific">Zalaria obscura</name>
    <dbReference type="NCBI Taxonomy" id="2024903"/>
    <lineage>
        <taxon>Eukaryota</taxon>
        <taxon>Fungi</taxon>
        <taxon>Dikarya</taxon>
        <taxon>Ascomycota</taxon>
        <taxon>Pezizomycotina</taxon>
        <taxon>Dothideomycetes</taxon>
        <taxon>Dothideomycetidae</taxon>
        <taxon>Dothideales</taxon>
        <taxon>Zalariaceae</taxon>
        <taxon>Zalaria</taxon>
    </lineage>
</organism>
<dbReference type="Proteomes" id="UP001320706">
    <property type="component" value="Unassembled WGS sequence"/>
</dbReference>
<name>A0ACC3S540_9PEZI</name>
<keyword evidence="2" id="KW-1185">Reference proteome</keyword>
<comment type="caution">
    <text evidence="1">The sequence shown here is derived from an EMBL/GenBank/DDBJ whole genome shotgun (WGS) entry which is preliminary data.</text>
</comment>
<reference evidence="1" key="1">
    <citation type="submission" date="2024-02" db="EMBL/GenBank/DDBJ databases">
        <title>Metagenome Assembled Genome of Zalaria obscura JY119.</title>
        <authorList>
            <person name="Vighnesh L."/>
            <person name="Jagadeeshwari U."/>
            <person name="Venkata Ramana C."/>
            <person name="Sasikala C."/>
        </authorList>
    </citation>
    <scope>NUCLEOTIDE SEQUENCE</scope>
    <source>
        <strain evidence="1">JY119</strain>
    </source>
</reference>
<evidence type="ECO:0000313" key="2">
    <source>
        <dbReference type="Proteomes" id="UP001320706"/>
    </source>
</evidence>
<gene>
    <name evidence="1" type="ORF">M8818_006644</name>
</gene>